<dbReference type="Gramene" id="PAN17094">
    <property type="protein sequence ID" value="PAN17094"/>
    <property type="gene ID" value="PAHAL_3G107000"/>
</dbReference>
<accession>A0A2S3H7R1</accession>
<gene>
    <name evidence="1" type="ORF">PAHAL_3G107000</name>
</gene>
<evidence type="ECO:0000313" key="1">
    <source>
        <dbReference type="EMBL" id="PAN17094.1"/>
    </source>
</evidence>
<dbReference type="EMBL" id="CM008048">
    <property type="protein sequence ID" value="PAN17094.1"/>
    <property type="molecule type" value="Genomic_DNA"/>
</dbReference>
<reference evidence="1" key="1">
    <citation type="submission" date="2018-04" db="EMBL/GenBank/DDBJ databases">
        <title>WGS assembly of Panicum hallii.</title>
        <authorList>
            <person name="Lovell J."/>
            <person name="Jenkins J."/>
            <person name="Lowry D."/>
            <person name="Mamidi S."/>
            <person name="Sreedasyam A."/>
            <person name="Weng X."/>
            <person name="Barry K."/>
            <person name="Bonette J."/>
            <person name="Campitelli B."/>
            <person name="Daum C."/>
            <person name="Gordon S."/>
            <person name="Gould B."/>
            <person name="Lipzen A."/>
            <person name="Macqueen A."/>
            <person name="Palacio-Mejia J."/>
            <person name="Plott C."/>
            <person name="Shakirov E."/>
            <person name="Shu S."/>
            <person name="Yoshinaga Y."/>
            <person name="Zane M."/>
            <person name="Rokhsar D."/>
            <person name="Grimwood J."/>
            <person name="Schmutz J."/>
            <person name="Juenger T."/>
        </authorList>
    </citation>
    <scope>NUCLEOTIDE SEQUENCE [LARGE SCALE GENOMIC DNA]</scope>
    <source>
        <strain evidence="1">FIL2</strain>
    </source>
</reference>
<sequence>MEAAEQREQGSSHSGDVMQMQSGWGQLDLIPPGCIRQHSFTRQGKRLAWPEFCNRSKLMRLILLHFVQDISPRVKGICTWMWSHVERLASRQLLYDD</sequence>
<dbReference type="Proteomes" id="UP000243499">
    <property type="component" value="Chromosome 3"/>
</dbReference>
<name>A0A2S3H7R1_9POAL</name>
<protein>
    <submittedName>
        <fullName evidence="1">Uncharacterized protein</fullName>
    </submittedName>
</protein>
<organism evidence="1">
    <name type="scientific">Panicum hallii</name>
    <dbReference type="NCBI Taxonomy" id="206008"/>
    <lineage>
        <taxon>Eukaryota</taxon>
        <taxon>Viridiplantae</taxon>
        <taxon>Streptophyta</taxon>
        <taxon>Embryophyta</taxon>
        <taxon>Tracheophyta</taxon>
        <taxon>Spermatophyta</taxon>
        <taxon>Magnoliopsida</taxon>
        <taxon>Liliopsida</taxon>
        <taxon>Poales</taxon>
        <taxon>Poaceae</taxon>
        <taxon>PACMAD clade</taxon>
        <taxon>Panicoideae</taxon>
        <taxon>Panicodae</taxon>
        <taxon>Paniceae</taxon>
        <taxon>Panicinae</taxon>
        <taxon>Panicum</taxon>
        <taxon>Panicum sect. Panicum</taxon>
    </lineage>
</organism>
<proteinExistence type="predicted"/>
<dbReference type="AlphaFoldDB" id="A0A2S3H7R1"/>